<feature type="domain" description="PEGA" evidence="2">
    <location>
        <begin position="42"/>
        <end position="107"/>
    </location>
</feature>
<dbReference type="SUPFAM" id="SSF82171">
    <property type="entry name" value="DPP6 N-terminal domain-like"/>
    <property type="match status" value="1"/>
</dbReference>
<dbReference type="Gene3D" id="2.120.10.30">
    <property type="entry name" value="TolB, C-terminal domain"/>
    <property type="match status" value="1"/>
</dbReference>
<protein>
    <recommendedName>
        <fullName evidence="2">PEGA domain-containing protein</fullName>
    </recommendedName>
</protein>
<dbReference type="STRING" id="1802603.A3F35_00540"/>
<dbReference type="Pfam" id="PF08308">
    <property type="entry name" value="PEGA"/>
    <property type="match status" value="1"/>
</dbReference>
<keyword evidence="1" id="KW-0812">Transmembrane</keyword>
<keyword evidence="1" id="KW-1133">Transmembrane helix</keyword>
<sequence length="378" mass="42405">MDRRIFGFLGLLAVAFLVTTAIFFYAKGYRFNFKQKTIDGTGIIQIGSTPKGAAVYINDEASPRDATDVSLTNLKPGKYQIKLTKNGFIDWKKAVEVRAGLVTQIEALLFPSAPNLKAITFTGIMNPKLSPDNQKLVFAVDEPDKKGLWVLDLSDRPIFFSKEPKQIAKDTVNLSFSESTFEWTPDSKGVLVTVKIGAGKQNYQLNADQLNENFTDITESLTSLKTQWSKDAEIKAKDRLNAFGDEFKKLTEGSKQLLYSPNEERVLIVKDAEAIVYDLKPYLSFDKKPAQFTLPKADSYIWYPEFTQSGHDSRHLILIRKDSISIIESDGKNEMTIYTGNFDPGSVFAWPNGSQLLIMTSLNSSTNKEANIYSLELR</sequence>
<dbReference type="InterPro" id="IPR011042">
    <property type="entry name" value="6-blade_b-propeller_TolB-like"/>
</dbReference>
<gene>
    <name evidence="3" type="ORF">A3F35_00540</name>
</gene>
<dbReference type="InterPro" id="IPR013229">
    <property type="entry name" value="PEGA"/>
</dbReference>
<dbReference type="EMBL" id="MHCZ01000005">
    <property type="protein sequence ID" value="OGY30377.1"/>
    <property type="molecule type" value="Genomic_DNA"/>
</dbReference>
<evidence type="ECO:0000313" key="4">
    <source>
        <dbReference type="Proteomes" id="UP000178068"/>
    </source>
</evidence>
<evidence type="ECO:0000313" key="3">
    <source>
        <dbReference type="EMBL" id="OGY30377.1"/>
    </source>
</evidence>
<evidence type="ECO:0000256" key="1">
    <source>
        <dbReference type="SAM" id="Phobius"/>
    </source>
</evidence>
<organism evidence="3 4">
    <name type="scientific">Candidatus Woykebacteria bacterium RIFCSPHIGHO2_12_FULL_45_10</name>
    <dbReference type="NCBI Taxonomy" id="1802603"/>
    <lineage>
        <taxon>Bacteria</taxon>
        <taxon>Candidatus Woykeibacteriota</taxon>
    </lineage>
</organism>
<dbReference type="Proteomes" id="UP000178068">
    <property type="component" value="Unassembled WGS sequence"/>
</dbReference>
<feature type="transmembrane region" description="Helical" evidence="1">
    <location>
        <begin position="6"/>
        <end position="26"/>
    </location>
</feature>
<keyword evidence="1" id="KW-0472">Membrane</keyword>
<proteinExistence type="predicted"/>
<reference evidence="3 4" key="1">
    <citation type="journal article" date="2016" name="Nat. Commun.">
        <title>Thousands of microbial genomes shed light on interconnected biogeochemical processes in an aquifer system.</title>
        <authorList>
            <person name="Anantharaman K."/>
            <person name="Brown C.T."/>
            <person name="Hug L.A."/>
            <person name="Sharon I."/>
            <person name="Castelle C.J."/>
            <person name="Probst A.J."/>
            <person name="Thomas B.C."/>
            <person name="Singh A."/>
            <person name="Wilkins M.J."/>
            <person name="Karaoz U."/>
            <person name="Brodie E.L."/>
            <person name="Williams K.H."/>
            <person name="Hubbard S.S."/>
            <person name="Banfield J.F."/>
        </authorList>
    </citation>
    <scope>NUCLEOTIDE SEQUENCE [LARGE SCALE GENOMIC DNA]</scope>
</reference>
<accession>A0A1G1WT74</accession>
<comment type="caution">
    <text evidence="3">The sequence shown here is derived from an EMBL/GenBank/DDBJ whole genome shotgun (WGS) entry which is preliminary data.</text>
</comment>
<evidence type="ECO:0000259" key="2">
    <source>
        <dbReference type="Pfam" id="PF08308"/>
    </source>
</evidence>
<dbReference type="AlphaFoldDB" id="A0A1G1WT74"/>
<name>A0A1G1WT74_9BACT</name>